<feature type="domain" description="Peptidoglycan hydrolase PcsB coiled-coil" evidence="5">
    <location>
        <begin position="132"/>
        <end position="205"/>
    </location>
</feature>
<evidence type="ECO:0000256" key="1">
    <source>
        <dbReference type="ARBA" id="ARBA00022729"/>
    </source>
</evidence>
<feature type="chain" id="PRO_5039244400" evidence="3">
    <location>
        <begin position="21"/>
        <end position="446"/>
    </location>
</feature>
<dbReference type="EMBL" id="FNIG01000007">
    <property type="protein sequence ID" value="SDN70508.1"/>
    <property type="molecule type" value="Genomic_DNA"/>
</dbReference>
<dbReference type="InterPro" id="IPR050570">
    <property type="entry name" value="Cell_wall_metabolism_enzyme"/>
</dbReference>
<keyword evidence="2" id="KW-0175">Coiled coil</keyword>
<evidence type="ECO:0000313" key="6">
    <source>
        <dbReference type="EMBL" id="SDN70508.1"/>
    </source>
</evidence>
<evidence type="ECO:0000256" key="3">
    <source>
        <dbReference type="SAM" id="SignalP"/>
    </source>
</evidence>
<dbReference type="PANTHER" id="PTHR21666">
    <property type="entry name" value="PEPTIDASE-RELATED"/>
    <property type="match status" value="1"/>
</dbReference>
<dbReference type="PANTHER" id="PTHR21666:SF270">
    <property type="entry name" value="MUREIN HYDROLASE ACTIVATOR ENVC"/>
    <property type="match status" value="1"/>
</dbReference>
<dbReference type="SUPFAM" id="SSF57997">
    <property type="entry name" value="Tropomyosin"/>
    <property type="match status" value="1"/>
</dbReference>
<organism evidence="6 7">
    <name type="scientific">Tenuibacillus multivorans</name>
    <dbReference type="NCBI Taxonomy" id="237069"/>
    <lineage>
        <taxon>Bacteria</taxon>
        <taxon>Bacillati</taxon>
        <taxon>Bacillota</taxon>
        <taxon>Bacilli</taxon>
        <taxon>Bacillales</taxon>
        <taxon>Bacillaceae</taxon>
        <taxon>Tenuibacillus</taxon>
    </lineage>
</organism>
<feature type="signal peptide" evidence="3">
    <location>
        <begin position="1"/>
        <end position="20"/>
    </location>
</feature>
<keyword evidence="7" id="KW-1185">Reference proteome</keyword>
<evidence type="ECO:0000259" key="4">
    <source>
        <dbReference type="Pfam" id="PF01551"/>
    </source>
</evidence>
<sequence length="446" mass="50373">MLKKAAGILAIAVLAFTAFFFTNEDESVEASKSVDEIEQELEQIDQEKQNINSELQNLNDRMQQVRSEKDQAENKLANISYQIKQTETEIRLKELEIDETETEIESLKQQISELEDEIKTLEDQIATLEQEIKETQERIDRREDILVDRLRNLQRNGGSVKYLEVILGAKDFGEFISRTSAVNKIMDQDQKIIKDHFADKEKLEDDKQMVEEAKTSVVTKKEDVEDTKLQMEDKRQTLLAKKNELDTLRADLGVQKEEQVVVLASLEDQVNELHNIQLSKEEELQLIKQRERYLEQAKKVANGDGFLTPTTGRISSQFNPNRLHPIYKVPRPHNGLDIANSRGTSISAAAPGVVYKVYNWCARGDMSCGGGFGNAVFITHYIDGKQYDTVYAHLSSVTVSEGQSVSAGQQIGKMGSTGSSTGDHLHFEVHPGGYKNPVNPLNYINP</sequence>
<keyword evidence="1 3" id="KW-0732">Signal</keyword>
<dbReference type="Gene3D" id="6.10.250.3150">
    <property type="match status" value="1"/>
</dbReference>
<dbReference type="GO" id="GO:0004222">
    <property type="term" value="F:metalloendopeptidase activity"/>
    <property type="evidence" value="ECO:0007669"/>
    <property type="project" value="TreeGrafter"/>
</dbReference>
<dbReference type="SUPFAM" id="SSF51261">
    <property type="entry name" value="Duplicated hybrid motif"/>
    <property type="match status" value="1"/>
</dbReference>
<protein>
    <submittedName>
        <fullName evidence="6">Peptidase family M23</fullName>
    </submittedName>
</protein>
<accession>A0A1H0DKC4</accession>
<evidence type="ECO:0000256" key="2">
    <source>
        <dbReference type="SAM" id="Coils"/>
    </source>
</evidence>
<evidence type="ECO:0000313" key="7">
    <source>
        <dbReference type="Proteomes" id="UP000199334"/>
    </source>
</evidence>
<feature type="coiled-coil region" evidence="2">
    <location>
        <begin position="193"/>
        <end position="283"/>
    </location>
</feature>
<dbReference type="InterPro" id="IPR057309">
    <property type="entry name" value="PcsB_CC"/>
</dbReference>
<dbReference type="Gene3D" id="2.70.70.10">
    <property type="entry name" value="Glucose Permease (Domain IIA)"/>
    <property type="match status" value="1"/>
</dbReference>
<feature type="domain" description="M23ase beta-sheet core" evidence="4">
    <location>
        <begin position="332"/>
        <end position="440"/>
    </location>
</feature>
<dbReference type="InterPro" id="IPR016047">
    <property type="entry name" value="M23ase_b-sheet_dom"/>
</dbReference>
<dbReference type="Proteomes" id="UP000199334">
    <property type="component" value="Unassembled WGS sequence"/>
</dbReference>
<evidence type="ECO:0000259" key="5">
    <source>
        <dbReference type="Pfam" id="PF24568"/>
    </source>
</evidence>
<name>A0A1H0DKC4_9BACI</name>
<dbReference type="CDD" id="cd12797">
    <property type="entry name" value="M23_peptidase"/>
    <property type="match status" value="1"/>
</dbReference>
<dbReference type="OrthoDB" id="9805070at2"/>
<dbReference type="Pfam" id="PF24568">
    <property type="entry name" value="CC_PcsB"/>
    <property type="match status" value="1"/>
</dbReference>
<dbReference type="Pfam" id="PF01551">
    <property type="entry name" value="Peptidase_M23"/>
    <property type="match status" value="1"/>
</dbReference>
<dbReference type="AlphaFoldDB" id="A0A1H0DKC4"/>
<proteinExistence type="predicted"/>
<dbReference type="RefSeq" id="WP_093857309.1">
    <property type="nucleotide sequence ID" value="NZ_BJVZ01000004.1"/>
</dbReference>
<reference evidence="6 7" key="1">
    <citation type="submission" date="2016-10" db="EMBL/GenBank/DDBJ databases">
        <authorList>
            <person name="de Groot N.N."/>
        </authorList>
    </citation>
    <scope>NUCLEOTIDE SEQUENCE [LARGE SCALE GENOMIC DNA]</scope>
    <source>
        <strain evidence="6 7">CGMCC 1.3442</strain>
    </source>
</reference>
<dbReference type="STRING" id="237069.SAMN05216498_2906"/>
<gene>
    <name evidence="6" type="ORF">SAMN05216498_2906</name>
</gene>
<dbReference type="InterPro" id="IPR011055">
    <property type="entry name" value="Dup_hybrid_motif"/>
</dbReference>
<feature type="coiled-coil region" evidence="2">
    <location>
        <begin position="27"/>
        <end position="145"/>
    </location>
</feature>